<dbReference type="EMBL" id="ML975389">
    <property type="protein sequence ID" value="KAF1830633.1"/>
    <property type="molecule type" value="Genomic_DNA"/>
</dbReference>
<evidence type="ECO:0000313" key="3">
    <source>
        <dbReference type="EMBL" id="KAF1830633.1"/>
    </source>
</evidence>
<feature type="region of interest" description="Disordered" evidence="2">
    <location>
        <begin position="479"/>
        <end position="518"/>
    </location>
</feature>
<evidence type="ECO:0000313" key="4">
    <source>
        <dbReference type="Proteomes" id="UP000800040"/>
    </source>
</evidence>
<dbReference type="Proteomes" id="UP000800040">
    <property type="component" value="Unassembled WGS sequence"/>
</dbReference>
<dbReference type="OrthoDB" id="3800826at2759"/>
<evidence type="ECO:0000256" key="1">
    <source>
        <dbReference type="SAM" id="Coils"/>
    </source>
</evidence>
<evidence type="ECO:0000256" key="2">
    <source>
        <dbReference type="SAM" id="MobiDB-lite"/>
    </source>
</evidence>
<gene>
    <name evidence="3" type="ORF">BDW02DRAFT_601503</name>
</gene>
<keyword evidence="4" id="KW-1185">Reference proteome</keyword>
<organism evidence="3 4">
    <name type="scientific">Decorospora gaudefroyi</name>
    <dbReference type="NCBI Taxonomy" id="184978"/>
    <lineage>
        <taxon>Eukaryota</taxon>
        <taxon>Fungi</taxon>
        <taxon>Dikarya</taxon>
        <taxon>Ascomycota</taxon>
        <taxon>Pezizomycotina</taxon>
        <taxon>Dothideomycetes</taxon>
        <taxon>Pleosporomycetidae</taxon>
        <taxon>Pleosporales</taxon>
        <taxon>Pleosporineae</taxon>
        <taxon>Pleosporaceae</taxon>
        <taxon>Decorospora</taxon>
    </lineage>
</organism>
<keyword evidence="1" id="KW-0175">Coiled coil</keyword>
<accession>A0A6A5KBE8</accession>
<dbReference type="AlphaFoldDB" id="A0A6A5KBE8"/>
<protein>
    <submittedName>
        <fullName evidence="3">Uncharacterized protein</fullName>
    </submittedName>
</protein>
<feature type="coiled-coil region" evidence="1">
    <location>
        <begin position="382"/>
        <end position="420"/>
    </location>
</feature>
<feature type="region of interest" description="Disordered" evidence="2">
    <location>
        <begin position="26"/>
        <end position="45"/>
    </location>
</feature>
<feature type="compositionally biased region" description="Basic and acidic residues" evidence="2">
    <location>
        <begin position="479"/>
        <end position="489"/>
    </location>
</feature>
<reference evidence="3" key="1">
    <citation type="submission" date="2020-01" db="EMBL/GenBank/DDBJ databases">
        <authorList>
            <consortium name="DOE Joint Genome Institute"/>
            <person name="Haridas S."/>
            <person name="Albert R."/>
            <person name="Binder M."/>
            <person name="Bloem J."/>
            <person name="Labutti K."/>
            <person name="Salamov A."/>
            <person name="Andreopoulos B."/>
            <person name="Baker S.E."/>
            <person name="Barry K."/>
            <person name="Bills G."/>
            <person name="Bluhm B.H."/>
            <person name="Cannon C."/>
            <person name="Castanera R."/>
            <person name="Culley D.E."/>
            <person name="Daum C."/>
            <person name="Ezra D."/>
            <person name="Gonzalez J.B."/>
            <person name="Henrissat B."/>
            <person name="Kuo A."/>
            <person name="Liang C."/>
            <person name="Lipzen A."/>
            <person name="Lutzoni F."/>
            <person name="Magnuson J."/>
            <person name="Mondo S."/>
            <person name="Nolan M."/>
            <person name="Ohm R."/>
            <person name="Pangilinan J."/>
            <person name="Park H.-J."/>
            <person name="Ramirez L."/>
            <person name="Alfaro M."/>
            <person name="Sun H."/>
            <person name="Tritt A."/>
            <person name="Yoshinaga Y."/>
            <person name="Zwiers L.-H."/>
            <person name="Turgeon B.G."/>
            <person name="Goodwin S.B."/>
            <person name="Spatafora J.W."/>
            <person name="Crous P.W."/>
            <person name="Grigoriev I.V."/>
        </authorList>
    </citation>
    <scope>NUCLEOTIDE SEQUENCE</scope>
    <source>
        <strain evidence="3">P77</strain>
    </source>
</reference>
<name>A0A6A5KBE8_9PLEO</name>
<sequence>MDFVAQTLWAIQNALQKFRRPEGEVATSRKAVGSNQDDEENSRKESAKPYTLPLFLERVLDVEWYGDIKILWRQVNVPQAGKKQFLERVFPIVKAQIRLYGRRGPRGQLQRAFLNLKDIRRLYRGLQLTSRQPKQLTSPNRPANRFTGQGHATVAKELEAVEQWREEELRYNQTLREAYNGSSRDDFSFEDAQSLGAAKRQLATSDLKLEIAARYIQTLRFEAQSDTRGDTNTESLISIPEDVLHHVFEDIVNAFKECMFDLGCRDFPEIMKSKDWDMAEKINLTNFIEVMVTRADLKERFAFFEDEFRSLTAMRNAHAHASTDFDVRQVGELLADAIVVAKALGFHQLEHRTSAYQVLVEDYRKNALLSQVSVEEDTARRFRTLERNAEHQEEVLDKEEVRLQERRKEIQVRRNGLQQECDQRREVFLERAKMAVHDKQRALAGPLNEFALERLLHRIMNAVPLEKRAQFAEALWSHYRGDGRSDPQRRNKGTTSDVLESDALPSPGQRKLFSGPSG</sequence>
<proteinExistence type="predicted"/>